<comment type="catalytic activity">
    <reaction evidence="7">
        <text>ATP + H2O + polyamine-[polyamine-binding protein]Side 1 = ADP + phosphate + polyamineSide 2 + [polyamine-binding protein]Side 1.</text>
        <dbReference type="EC" id="7.6.2.11"/>
    </reaction>
</comment>
<dbReference type="NCBIfam" id="TIGR01187">
    <property type="entry name" value="potA"/>
    <property type="match status" value="1"/>
</dbReference>
<dbReference type="SMART" id="SM00382">
    <property type="entry name" value="AAA"/>
    <property type="match status" value="1"/>
</dbReference>
<keyword evidence="3 7" id="KW-0547">Nucleotide-binding</keyword>
<dbReference type="InterPro" id="IPR013611">
    <property type="entry name" value="Transp-assoc_OB_typ2"/>
</dbReference>
<dbReference type="EMBL" id="JARWAM010000007">
    <property type="protein sequence ID" value="MDR5905769.1"/>
    <property type="molecule type" value="Genomic_DNA"/>
</dbReference>
<dbReference type="GO" id="GO:0005524">
    <property type="term" value="F:ATP binding"/>
    <property type="evidence" value="ECO:0007669"/>
    <property type="project" value="UniProtKB-KW"/>
</dbReference>
<comment type="subunit">
    <text evidence="7">The complex is composed of two ATP-binding proteins (PotA), two transmembrane proteins (PotB and PotC) and a solute-binding protein (PotD).</text>
</comment>
<evidence type="ECO:0000256" key="5">
    <source>
        <dbReference type="ARBA" id="ARBA00022967"/>
    </source>
</evidence>
<evidence type="ECO:0000313" key="9">
    <source>
        <dbReference type="EMBL" id="MDR5905769.1"/>
    </source>
</evidence>
<gene>
    <name evidence="7" type="primary">potA</name>
    <name evidence="9" type="ORF">QC821_10830</name>
</gene>
<keyword evidence="4 7" id="KW-0067">ATP-binding</keyword>
<dbReference type="Pfam" id="PF00005">
    <property type="entry name" value="ABC_tran"/>
    <property type="match status" value="1"/>
</dbReference>
<evidence type="ECO:0000256" key="1">
    <source>
        <dbReference type="ARBA" id="ARBA00022448"/>
    </source>
</evidence>
<dbReference type="InterPro" id="IPR008995">
    <property type="entry name" value="Mo/tungstate-bd_C_term_dom"/>
</dbReference>
<dbReference type="InterPro" id="IPR027417">
    <property type="entry name" value="P-loop_NTPase"/>
</dbReference>
<name>A0ABU1HE70_9GAMM</name>
<dbReference type="InterPro" id="IPR003593">
    <property type="entry name" value="AAA+_ATPase"/>
</dbReference>
<keyword evidence="5 7" id="KW-1278">Translocase</keyword>
<comment type="similarity">
    <text evidence="7">Belongs to the ABC transporter superfamily. Spermidine/putrescine importer (TC 3.A.1.11.1) family.</text>
</comment>
<dbReference type="PANTHER" id="PTHR42781:SF6">
    <property type="entry name" value="SPERMIDINE_PUTRESCINE IMPORT ATP-BINDING PROTEIN POTA"/>
    <property type="match status" value="1"/>
</dbReference>
<dbReference type="SUPFAM" id="SSF52540">
    <property type="entry name" value="P-loop containing nucleoside triphosphate hydrolases"/>
    <property type="match status" value="1"/>
</dbReference>
<evidence type="ECO:0000256" key="4">
    <source>
        <dbReference type="ARBA" id="ARBA00022840"/>
    </source>
</evidence>
<dbReference type="PANTHER" id="PTHR42781">
    <property type="entry name" value="SPERMIDINE/PUTRESCINE IMPORT ATP-BINDING PROTEIN POTA"/>
    <property type="match status" value="1"/>
</dbReference>
<evidence type="ECO:0000256" key="3">
    <source>
        <dbReference type="ARBA" id="ARBA00022741"/>
    </source>
</evidence>
<feature type="domain" description="ABC transporter" evidence="8">
    <location>
        <begin position="13"/>
        <end position="244"/>
    </location>
</feature>
<reference evidence="9 10" key="1">
    <citation type="submission" date="2023-04" db="EMBL/GenBank/DDBJ databases">
        <title>A long-awaited taxogenomic arrangement of the family Halomonadaceae.</title>
        <authorList>
            <person name="De La Haba R."/>
            <person name="Chuvochina M."/>
            <person name="Wittouck S."/>
            <person name="Arahal D.R."/>
            <person name="Sanchez-Porro C."/>
            <person name="Hugenholtz P."/>
            <person name="Ventosa A."/>
        </authorList>
    </citation>
    <scope>NUCLEOTIDE SEQUENCE [LARGE SCALE GENOMIC DNA]</scope>
    <source>
        <strain evidence="9 10">DSM 26770</strain>
    </source>
</reference>
<keyword evidence="1 7" id="KW-0813">Transport</keyword>
<protein>
    <recommendedName>
        <fullName evidence="7">Spermidine/putrescine import ATP-binding protein PotA</fullName>
        <ecNumber evidence="7">7.6.2.11</ecNumber>
    </recommendedName>
</protein>
<dbReference type="InterPro" id="IPR005893">
    <property type="entry name" value="PotA-like"/>
</dbReference>
<keyword evidence="2 7" id="KW-1003">Cell membrane</keyword>
<evidence type="ECO:0000259" key="8">
    <source>
        <dbReference type="PROSITE" id="PS50893"/>
    </source>
</evidence>
<dbReference type="Pfam" id="PF08402">
    <property type="entry name" value="TOBE_2"/>
    <property type="match status" value="1"/>
</dbReference>
<dbReference type="PROSITE" id="PS00211">
    <property type="entry name" value="ABC_TRANSPORTER_1"/>
    <property type="match status" value="1"/>
</dbReference>
<proteinExistence type="inferred from homology"/>
<dbReference type="InterPro" id="IPR003439">
    <property type="entry name" value="ABC_transporter-like_ATP-bd"/>
</dbReference>
<evidence type="ECO:0000256" key="2">
    <source>
        <dbReference type="ARBA" id="ARBA00022475"/>
    </source>
</evidence>
<evidence type="ECO:0000313" key="10">
    <source>
        <dbReference type="Proteomes" id="UP001251374"/>
    </source>
</evidence>
<dbReference type="Gene3D" id="3.40.50.300">
    <property type="entry name" value="P-loop containing nucleotide triphosphate hydrolases"/>
    <property type="match status" value="1"/>
</dbReference>
<sequence length="369" mass="40819">MASVQPGTDEIFARFTNVQKSYDGVELVVKDFNLDIRKGEFVTLLGPSGSGKTTCLMMMAGFETPTHGEILLKGEPISGLPPHKRGIGMVFQNYALFPHMTVAENLAFPLEVRHLSKAQTKEKVARALAMVRLEEFGDRRPAQLSGGQQQRVALARALVFEPELVLMDEPLGALDKNLREEMQYEIKRIHASLGVTMIYVTHDQTEALTMSDRIAVFNDGVVQQLASPDELYERPENAFVAYFIGENNRLMGEVSERLGDDCKVRLDSGETVIAKPVAVGGVGSRTTLSLRPERVSILREDAAEQFDNQFTATVQEVIYLGDHLRTRLSVCGNDEFILKTPNAQGYGVMRPGQQIQVGWSSADCRALDA</sequence>
<accession>A0ABU1HE70</accession>
<keyword evidence="6 7" id="KW-0472">Membrane</keyword>
<keyword evidence="10" id="KW-1185">Reference proteome</keyword>
<dbReference type="Proteomes" id="UP001251374">
    <property type="component" value="Unassembled WGS sequence"/>
</dbReference>
<dbReference type="Gene3D" id="2.40.50.100">
    <property type="match status" value="1"/>
</dbReference>
<organism evidence="9 10">
    <name type="scientific">Franzmannia qiaohouensis</name>
    <dbReference type="NCBI Taxonomy" id="1329370"/>
    <lineage>
        <taxon>Bacteria</taxon>
        <taxon>Pseudomonadati</taxon>
        <taxon>Pseudomonadota</taxon>
        <taxon>Gammaproteobacteria</taxon>
        <taxon>Oceanospirillales</taxon>
        <taxon>Halomonadaceae</taxon>
        <taxon>Franzmannia</taxon>
    </lineage>
</organism>
<dbReference type="SUPFAM" id="SSF50331">
    <property type="entry name" value="MOP-like"/>
    <property type="match status" value="1"/>
</dbReference>
<dbReference type="InterPro" id="IPR050093">
    <property type="entry name" value="ABC_SmlMolc_Importer"/>
</dbReference>
<dbReference type="EC" id="7.6.2.11" evidence="7"/>
<comment type="function">
    <text evidence="7">Part of the ABC transporter complex PotABCD involved in spermidine/putrescine import. Responsible for energy coupling to the transport system.</text>
</comment>
<evidence type="ECO:0000256" key="6">
    <source>
        <dbReference type="ARBA" id="ARBA00023136"/>
    </source>
</evidence>
<evidence type="ECO:0000256" key="7">
    <source>
        <dbReference type="RuleBase" id="RU364083"/>
    </source>
</evidence>
<dbReference type="RefSeq" id="WP_309721559.1">
    <property type="nucleotide sequence ID" value="NZ_JARWAM010000007.1"/>
</dbReference>
<dbReference type="PROSITE" id="PS50893">
    <property type="entry name" value="ABC_TRANSPORTER_2"/>
    <property type="match status" value="1"/>
</dbReference>
<comment type="caution">
    <text evidence="9">The sequence shown here is derived from an EMBL/GenBank/DDBJ whole genome shotgun (WGS) entry which is preliminary data.</text>
</comment>
<dbReference type="InterPro" id="IPR017871">
    <property type="entry name" value="ABC_transporter-like_CS"/>
</dbReference>